<keyword evidence="2" id="KW-0812">Transmembrane</keyword>
<dbReference type="PANTHER" id="PTHR45695">
    <property type="entry name" value="LEUCOKININ RECEPTOR-RELATED"/>
    <property type="match status" value="1"/>
</dbReference>
<keyword evidence="7" id="KW-0807">Transducer</keyword>
<evidence type="ECO:0000313" key="8">
    <source>
        <dbReference type="EMBL" id="CAB4005068.1"/>
    </source>
</evidence>
<dbReference type="InterPro" id="IPR017452">
    <property type="entry name" value="GPCR_Rhodpsn_7TM"/>
</dbReference>
<evidence type="ECO:0000256" key="6">
    <source>
        <dbReference type="ARBA" id="ARBA00023170"/>
    </source>
</evidence>
<dbReference type="Proteomes" id="UP001152795">
    <property type="component" value="Unassembled WGS sequence"/>
</dbReference>
<dbReference type="InterPro" id="IPR000276">
    <property type="entry name" value="GPCR_Rhodpsn"/>
</dbReference>
<keyword evidence="4" id="KW-0297">G-protein coupled receptor</keyword>
<evidence type="ECO:0000256" key="3">
    <source>
        <dbReference type="ARBA" id="ARBA00022989"/>
    </source>
</evidence>
<dbReference type="OrthoDB" id="5951670at2759"/>
<evidence type="ECO:0000256" key="2">
    <source>
        <dbReference type="ARBA" id="ARBA00022692"/>
    </source>
</evidence>
<dbReference type="PANTHER" id="PTHR45695:SF9">
    <property type="entry name" value="LEUCOKININ RECEPTOR"/>
    <property type="match status" value="1"/>
</dbReference>
<keyword evidence="5" id="KW-0472">Membrane</keyword>
<dbReference type="AlphaFoldDB" id="A0A6S7ISX5"/>
<organism evidence="8 9">
    <name type="scientific">Paramuricea clavata</name>
    <name type="common">Red gorgonian</name>
    <name type="synonym">Violescent sea-whip</name>
    <dbReference type="NCBI Taxonomy" id="317549"/>
    <lineage>
        <taxon>Eukaryota</taxon>
        <taxon>Metazoa</taxon>
        <taxon>Cnidaria</taxon>
        <taxon>Anthozoa</taxon>
        <taxon>Octocorallia</taxon>
        <taxon>Malacalcyonacea</taxon>
        <taxon>Plexauridae</taxon>
        <taxon>Paramuricea</taxon>
    </lineage>
</organism>
<name>A0A6S7ISX5_PARCT</name>
<dbReference type="PRINTS" id="PR00237">
    <property type="entry name" value="GPCRRHODOPSN"/>
</dbReference>
<comment type="subcellular location">
    <subcellularLocation>
        <location evidence="1">Membrane</location>
        <topology evidence="1">Multi-pass membrane protein</topology>
    </subcellularLocation>
</comment>
<gene>
    <name evidence="8" type="ORF">PACLA_8A041275</name>
</gene>
<keyword evidence="6 8" id="KW-0675">Receptor</keyword>
<accession>A0A6S7ISX5</accession>
<proteinExistence type="predicted"/>
<sequence length="288" mass="33107">MYLNISGPTKSFTSKPNEEMQSSNYILGSFLSLVILSGVCGNILVVYSILKEQRLLKSNYYYLVLNLAVVDGLHLLTALRLNYTNWFNAWPLTETAACKIWLYFEMLLCNCGVQLMAIICIIRYRAVLQPLKPPISRRKLTLFPLFLFITISIYLTPYIVAFEHSPLKGCYQEWSNKILRLIYTSFTMNVHFLLPVTLMSVLYYKICRALISQANKMNAMLQAEIVPGIQNSQSGTQEHFQRIRHHRNTKTFLVSAVSVGIFTITLIPFEIWWISDANDFGILKSDYA</sequence>
<comment type="caution">
    <text evidence="8">The sequence shown here is derived from an EMBL/GenBank/DDBJ whole genome shotgun (WGS) entry which is preliminary data.</text>
</comment>
<dbReference type="Gene3D" id="1.20.1070.10">
    <property type="entry name" value="Rhodopsin 7-helix transmembrane proteins"/>
    <property type="match status" value="1"/>
</dbReference>
<evidence type="ECO:0000256" key="7">
    <source>
        <dbReference type="ARBA" id="ARBA00023224"/>
    </source>
</evidence>
<keyword evidence="9" id="KW-1185">Reference proteome</keyword>
<evidence type="ECO:0000313" key="9">
    <source>
        <dbReference type="Proteomes" id="UP001152795"/>
    </source>
</evidence>
<feature type="non-terminal residue" evidence="8">
    <location>
        <position position="288"/>
    </location>
</feature>
<keyword evidence="3" id="KW-1133">Transmembrane helix</keyword>
<dbReference type="SUPFAM" id="SSF81321">
    <property type="entry name" value="Family A G protein-coupled receptor-like"/>
    <property type="match status" value="1"/>
</dbReference>
<evidence type="ECO:0000256" key="1">
    <source>
        <dbReference type="ARBA" id="ARBA00004141"/>
    </source>
</evidence>
<dbReference type="EMBL" id="CACRXK020005087">
    <property type="protein sequence ID" value="CAB4005068.1"/>
    <property type="molecule type" value="Genomic_DNA"/>
</dbReference>
<reference evidence="8" key="1">
    <citation type="submission" date="2020-04" db="EMBL/GenBank/DDBJ databases">
        <authorList>
            <person name="Alioto T."/>
            <person name="Alioto T."/>
            <person name="Gomez Garrido J."/>
        </authorList>
    </citation>
    <scope>NUCLEOTIDE SEQUENCE</scope>
    <source>
        <strain evidence="8">A484AB</strain>
    </source>
</reference>
<dbReference type="GO" id="GO:0005886">
    <property type="term" value="C:plasma membrane"/>
    <property type="evidence" value="ECO:0007669"/>
    <property type="project" value="TreeGrafter"/>
</dbReference>
<evidence type="ECO:0000256" key="5">
    <source>
        <dbReference type="ARBA" id="ARBA00023136"/>
    </source>
</evidence>
<evidence type="ECO:0000256" key="4">
    <source>
        <dbReference type="ARBA" id="ARBA00023040"/>
    </source>
</evidence>
<dbReference type="PROSITE" id="PS50262">
    <property type="entry name" value="G_PROTEIN_RECEP_F1_2"/>
    <property type="match status" value="1"/>
</dbReference>
<protein>
    <submittedName>
        <fullName evidence="8">Neuropeptide FF receptor 1-like</fullName>
    </submittedName>
</protein>
<dbReference type="GO" id="GO:0004930">
    <property type="term" value="F:G protein-coupled receptor activity"/>
    <property type="evidence" value="ECO:0007669"/>
    <property type="project" value="UniProtKB-KW"/>
</dbReference>
<dbReference type="Pfam" id="PF00001">
    <property type="entry name" value="7tm_1"/>
    <property type="match status" value="1"/>
</dbReference>
<dbReference type="CDD" id="cd00637">
    <property type="entry name" value="7tm_classA_rhodopsin-like"/>
    <property type="match status" value="1"/>
</dbReference>